<reference evidence="3" key="1">
    <citation type="submission" date="2016-10" db="EMBL/GenBank/DDBJ databases">
        <authorList>
            <person name="Varghese N."/>
            <person name="Submissions S."/>
        </authorList>
    </citation>
    <scope>NUCLEOTIDE SEQUENCE [LARGE SCALE GENOMIC DNA]</scope>
    <source>
        <strain evidence="3">CGMCC 1.10119</strain>
    </source>
</reference>
<protein>
    <submittedName>
        <fullName evidence="2">Uncharacterized protein</fullName>
    </submittedName>
</protein>
<dbReference type="RefSeq" id="WP_089696569.1">
    <property type="nucleotide sequence ID" value="NZ_FNHL01000002.1"/>
</dbReference>
<keyword evidence="1" id="KW-0472">Membrane</keyword>
<dbReference type="STRING" id="660521.SAMN04487949_1728"/>
<keyword evidence="3" id="KW-1185">Reference proteome</keyword>
<name>A0A1G9TDT0_9EURY</name>
<accession>A0A1G9TDT0</accession>
<sequence>MGLKRVGLSLFGIGVFVGSLAAVTPEILGSVASANLVLGSAALAVLGVLVGVVGVARAELQWEP</sequence>
<organism evidence="2 3">
    <name type="scientific">Halogranum gelatinilyticum</name>
    <dbReference type="NCBI Taxonomy" id="660521"/>
    <lineage>
        <taxon>Archaea</taxon>
        <taxon>Methanobacteriati</taxon>
        <taxon>Methanobacteriota</taxon>
        <taxon>Stenosarchaea group</taxon>
        <taxon>Halobacteria</taxon>
        <taxon>Halobacteriales</taxon>
        <taxon>Haloferacaceae</taxon>
    </lineage>
</organism>
<evidence type="ECO:0000313" key="3">
    <source>
        <dbReference type="Proteomes" id="UP000199451"/>
    </source>
</evidence>
<gene>
    <name evidence="2" type="ORF">SAMN04487949_1728</name>
</gene>
<evidence type="ECO:0000313" key="2">
    <source>
        <dbReference type="EMBL" id="SDM45762.1"/>
    </source>
</evidence>
<keyword evidence="1" id="KW-1133">Transmembrane helix</keyword>
<dbReference type="EMBL" id="FNHL01000002">
    <property type="protein sequence ID" value="SDM45762.1"/>
    <property type="molecule type" value="Genomic_DNA"/>
</dbReference>
<dbReference type="Proteomes" id="UP000199451">
    <property type="component" value="Unassembled WGS sequence"/>
</dbReference>
<proteinExistence type="predicted"/>
<feature type="transmembrane region" description="Helical" evidence="1">
    <location>
        <begin position="37"/>
        <end position="56"/>
    </location>
</feature>
<dbReference type="AlphaFoldDB" id="A0A1G9TDT0"/>
<keyword evidence="1" id="KW-0812">Transmembrane</keyword>
<evidence type="ECO:0000256" key="1">
    <source>
        <dbReference type="SAM" id="Phobius"/>
    </source>
</evidence>